<organism evidence="4 5">
    <name type="scientific">Nitrospira tepida</name>
    <dbReference type="NCBI Taxonomy" id="2973512"/>
    <lineage>
        <taxon>Bacteria</taxon>
        <taxon>Pseudomonadati</taxon>
        <taxon>Nitrospirota</taxon>
        <taxon>Nitrospiria</taxon>
        <taxon>Nitrospirales</taxon>
        <taxon>Nitrospiraceae</taxon>
        <taxon>Nitrospira</taxon>
    </lineage>
</organism>
<accession>A0AA86MZP3</accession>
<dbReference type="InterPro" id="IPR020904">
    <property type="entry name" value="Sc_DH/Rdtase_CS"/>
</dbReference>
<dbReference type="PANTHER" id="PTHR44196">
    <property type="entry name" value="DEHYDROGENASE/REDUCTASE SDR FAMILY MEMBER 7B"/>
    <property type="match status" value="1"/>
</dbReference>
<dbReference type="GO" id="GO:0016491">
    <property type="term" value="F:oxidoreductase activity"/>
    <property type="evidence" value="ECO:0007669"/>
    <property type="project" value="UniProtKB-KW"/>
</dbReference>
<dbReference type="CDD" id="cd05233">
    <property type="entry name" value="SDR_c"/>
    <property type="match status" value="1"/>
</dbReference>
<dbReference type="PROSITE" id="PS00061">
    <property type="entry name" value="ADH_SHORT"/>
    <property type="match status" value="1"/>
</dbReference>
<dbReference type="Proteomes" id="UP001179121">
    <property type="component" value="Chromosome"/>
</dbReference>
<sequence length="313" mass="33971">MPASPDGRSFARWTDVRGFSLTGLRRSLYVWHMARSTVTKPDSDRPFAVITGASRGIGAEYARALAARGYDLLLVARDEAALRSLAETLMANYGGVVETAVIDLAEPGAAQQLHLAAQSWRSHVDLLVNNAGFGFFGEFARMSPAALEAMVRLHVLTVVETIRLVLPHMIARRSGGIVTVASVAGFLPIPYMAVYAATKTFLIAFSQSLAEEVRPYGVNVQACCPGSTATDFHSRAGSEPHDPIGLQLPSEVVRLSLSQLGSGQVVVPTGFIGRFVRLGRVLLPDRFWARLTGWWIQRSLTGRSKPKQPSIRT</sequence>
<keyword evidence="5" id="KW-1185">Reference proteome</keyword>
<dbReference type="InterPro" id="IPR002347">
    <property type="entry name" value="SDR_fam"/>
</dbReference>
<name>A0AA86MZP3_9BACT</name>
<dbReference type="Pfam" id="PF00106">
    <property type="entry name" value="adh_short"/>
    <property type="match status" value="1"/>
</dbReference>
<evidence type="ECO:0000256" key="2">
    <source>
        <dbReference type="ARBA" id="ARBA00023002"/>
    </source>
</evidence>
<dbReference type="PANTHER" id="PTHR44196:SF2">
    <property type="entry name" value="SHORT-CHAIN DEHYDROGENASE-RELATED"/>
    <property type="match status" value="1"/>
</dbReference>
<dbReference type="InterPro" id="IPR036291">
    <property type="entry name" value="NAD(P)-bd_dom_sf"/>
</dbReference>
<dbReference type="Gene3D" id="3.40.50.720">
    <property type="entry name" value="NAD(P)-binding Rossmann-like Domain"/>
    <property type="match status" value="1"/>
</dbReference>
<comment type="similarity">
    <text evidence="1 3">Belongs to the short-chain dehydrogenases/reductases (SDR) family.</text>
</comment>
<evidence type="ECO:0000256" key="3">
    <source>
        <dbReference type="RuleBase" id="RU000363"/>
    </source>
</evidence>
<keyword evidence="2" id="KW-0560">Oxidoreductase</keyword>
<evidence type="ECO:0000256" key="1">
    <source>
        <dbReference type="ARBA" id="ARBA00006484"/>
    </source>
</evidence>
<dbReference type="SUPFAM" id="SSF51735">
    <property type="entry name" value="NAD(P)-binding Rossmann-fold domains"/>
    <property type="match status" value="1"/>
</dbReference>
<dbReference type="AlphaFoldDB" id="A0AA86MZP3"/>
<gene>
    <name evidence="4" type="ORF">DNFV4_02430</name>
</gene>
<evidence type="ECO:0000313" key="5">
    <source>
        <dbReference type="Proteomes" id="UP001179121"/>
    </source>
</evidence>
<reference evidence="4" key="1">
    <citation type="submission" date="2022-10" db="EMBL/GenBank/DDBJ databases">
        <authorList>
            <person name="Koch H."/>
        </authorList>
    </citation>
    <scope>NUCLEOTIDE SEQUENCE</scope>
    <source>
        <strain evidence="4">DNF</strain>
    </source>
</reference>
<dbReference type="PRINTS" id="PR00081">
    <property type="entry name" value="GDHRDH"/>
</dbReference>
<dbReference type="KEGG" id="nti:DNFV4_02430"/>
<protein>
    <recommendedName>
        <fullName evidence="6">SDR family oxidoreductase</fullName>
    </recommendedName>
</protein>
<proteinExistence type="inferred from homology"/>
<dbReference type="GO" id="GO:0016020">
    <property type="term" value="C:membrane"/>
    <property type="evidence" value="ECO:0007669"/>
    <property type="project" value="TreeGrafter"/>
</dbReference>
<dbReference type="EMBL" id="OX365700">
    <property type="protein sequence ID" value="CAI4032006.1"/>
    <property type="molecule type" value="Genomic_DNA"/>
</dbReference>
<dbReference type="PRINTS" id="PR00080">
    <property type="entry name" value="SDRFAMILY"/>
</dbReference>
<evidence type="ECO:0008006" key="6">
    <source>
        <dbReference type="Google" id="ProtNLM"/>
    </source>
</evidence>
<evidence type="ECO:0000313" key="4">
    <source>
        <dbReference type="EMBL" id="CAI4032006.1"/>
    </source>
</evidence>